<feature type="compositionally biased region" description="Polar residues" evidence="2">
    <location>
        <begin position="163"/>
        <end position="180"/>
    </location>
</feature>
<evidence type="ECO:0000259" key="3">
    <source>
        <dbReference type="PROSITE" id="PS50937"/>
    </source>
</evidence>
<evidence type="ECO:0000256" key="2">
    <source>
        <dbReference type="SAM" id="MobiDB-lite"/>
    </source>
</evidence>
<organism evidence="4 5">
    <name type="scientific">Sphaerisporangium corydalis</name>
    <dbReference type="NCBI Taxonomy" id="1441875"/>
    <lineage>
        <taxon>Bacteria</taxon>
        <taxon>Bacillati</taxon>
        <taxon>Actinomycetota</taxon>
        <taxon>Actinomycetes</taxon>
        <taxon>Streptosporangiales</taxon>
        <taxon>Streptosporangiaceae</taxon>
        <taxon>Sphaerisporangium</taxon>
    </lineage>
</organism>
<evidence type="ECO:0000313" key="4">
    <source>
        <dbReference type="EMBL" id="MFC4588738.1"/>
    </source>
</evidence>
<dbReference type="SUPFAM" id="SSF46955">
    <property type="entry name" value="Putative DNA-binding domain"/>
    <property type="match status" value="1"/>
</dbReference>
<accession>A0ABV9EH03</accession>
<evidence type="ECO:0000256" key="1">
    <source>
        <dbReference type="ARBA" id="ARBA00023125"/>
    </source>
</evidence>
<dbReference type="Proteomes" id="UP001595891">
    <property type="component" value="Unassembled WGS sequence"/>
</dbReference>
<name>A0ABV9EH03_9ACTN</name>
<dbReference type="PANTHER" id="PTHR30204:SF98">
    <property type="entry name" value="HTH-TYPE TRANSCRIPTIONAL REGULATOR ADHR"/>
    <property type="match status" value="1"/>
</dbReference>
<dbReference type="PANTHER" id="PTHR30204">
    <property type="entry name" value="REDOX-CYCLING DRUG-SENSING TRANSCRIPTIONAL ACTIVATOR SOXR"/>
    <property type="match status" value="1"/>
</dbReference>
<feature type="region of interest" description="Disordered" evidence="2">
    <location>
        <begin position="163"/>
        <end position="186"/>
    </location>
</feature>
<sequence length="186" mass="20519">MKNAGSSRTTSSSISEDANLTALQDSGSSIAENEDLPTVEDLGLTIGEVAQRTGFSVHTLRLYEREGLLAGEVRRDQSGRRVYSAWDIEWLANCAKFRASGMPLATISRLAHLVRQGTGNEAERLELLRTHQHHITEQLTQLHACLDLISTKVTAYEHHLATNTTGDPWQRSQPPHNSVQAPADRP</sequence>
<reference evidence="5" key="1">
    <citation type="journal article" date="2019" name="Int. J. Syst. Evol. Microbiol.">
        <title>The Global Catalogue of Microorganisms (GCM) 10K type strain sequencing project: providing services to taxonomists for standard genome sequencing and annotation.</title>
        <authorList>
            <consortium name="The Broad Institute Genomics Platform"/>
            <consortium name="The Broad Institute Genome Sequencing Center for Infectious Disease"/>
            <person name="Wu L."/>
            <person name="Ma J."/>
        </authorList>
    </citation>
    <scope>NUCLEOTIDE SEQUENCE [LARGE SCALE GENOMIC DNA]</scope>
    <source>
        <strain evidence="5">CCUG 49560</strain>
    </source>
</reference>
<keyword evidence="1" id="KW-0238">DNA-binding</keyword>
<feature type="domain" description="HTH merR-type" evidence="3">
    <location>
        <begin position="43"/>
        <end position="113"/>
    </location>
</feature>
<dbReference type="SMART" id="SM00422">
    <property type="entry name" value="HTH_MERR"/>
    <property type="match status" value="1"/>
</dbReference>
<dbReference type="Pfam" id="PF13411">
    <property type="entry name" value="MerR_1"/>
    <property type="match status" value="1"/>
</dbReference>
<proteinExistence type="predicted"/>
<comment type="caution">
    <text evidence="4">The sequence shown here is derived from an EMBL/GenBank/DDBJ whole genome shotgun (WGS) entry which is preliminary data.</text>
</comment>
<dbReference type="PROSITE" id="PS50937">
    <property type="entry name" value="HTH_MERR_2"/>
    <property type="match status" value="1"/>
</dbReference>
<dbReference type="PRINTS" id="PR00040">
    <property type="entry name" value="HTHMERR"/>
</dbReference>
<dbReference type="InterPro" id="IPR000551">
    <property type="entry name" value="MerR-type_HTH_dom"/>
</dbReference>
<dbReference type="RefSeq" id="WP_262842362.1">
    <property type="nucleotide sequence ID" value="NZ_JANZYP010000010.1"/>
</dbReference>
<dbReference type="CDD" id="cd01109">
    <property type="entry name" value="HTH_YyaN"/>
    <property type="match status" value="1"/>
</dbReference>
<evidence type="ECO:0000313" key="5">
    <source>
        <dbReference type="Proteomes" id="UP001595891"/>
    </source>
</evidence>
<gene>
    <name evidence="4" type="ORF">ACFO8L_21800</name>
</gene>
<protein>
    <submittedName>
        <fullName evidence="4">MerR family transcriptional regulator</fullName>
    </submittedName>
</protein>
<dbReference type="InterPro" id="IPR009061">
    <property type="entry name" value="DNA-bd_dom_put_sf"/>
</dbReference>
<dbReference type="InterPro" id="IPR047057">
    <property type="entry name" value="MerR_fam"/>
</dbReference>
<dbReference type="EMBL" id="JBHSFN010000013">
    <property type="protein sequence ID" value="MFC4588738.1"/>
    <property type="molecule type" value="Genomic_DNA"/>
</dbReference>
<dbReference type="Gene3D" id="1.10.1660.10">
    <property type="match status" value="1"/>
</dbReference>
<keyword evidence="5" id="KW-1185">Reference proteome</keyword>